<sequence>MDFLFDAGAVIYVLIVELAPLPQIWKLRLMKQSDQMSLLFTSQLAVGRLLALPYVFEKGAAILAWGFVAGAILRFILVGQAYYYQRRARMMQRFRDEEITI</sequence>
<keyword evidence="1" id="KW-0812">Transmembrane</keyword>
<dbReference type="Proteomes" id="UP000317093">
    <property type="component" value="Chromosome"/>
</dbReference>
<name>A0A518AXV6_9BACT</name>
<evidence type="ECO:0000313" key="3">
    <source>
        <dbReference type="Proteomes" id="UP000317093"/>
    </source>
</evidence>
<evidence type="ECO:0008006" key="4">
    <source>
        <dbReference type="Google" id="ProtNLM"/>
    </source>
</evidence>
<dbReference type="KEGG" id="knv:Pan216_03800"/>
<evidence type="ECO:0000256" key="1">
    <source>
        <dbReference type="SAM" id="Phobius"/>
    </source>
</evidence>
<protein>
    <recommendedName>
        <fullName evidence="4">PQ loop repeat protein</fullName>
    </recommendedName>
</protein>
<reference evidence="2 3" key="1">
    <citation type="submission" date="2019-02" db="EMBL/GenBank/DDBJ databases">
        <title>Deep-cultivation of Planctomycetes and their phenomic and genomic characterization uncovers novel biology.</title>
        <authorList>
            <person name="Wiegand S."/>
            <person name="Jogler M."/>
            <person name="Boedeker C."/>
            <person name="Pinto D."/>
            <person name="Vollmers J."/>
            <person name="Rivas-Marin E."/>
            <person name="Kohn T."/>
            <person name="Peeters S.H."/>
            <person name="Heuer A."/>
            <person name="Rast P."/>
            <person name="Oberbeckmann S."/>
            <person name="Bunk B."/>
            <person name="Jeske O."/>
            <person name="Meyerdierks A."/>
            <person name="Storesund J.E."/>
            <person name="Kallscheuer N."/>
            <person name="Luecker S."/>
            <person name="Lage O.M."/>
            <person name="Pohl T."/>
            <person name="Merkel B.J."/>
            <person name="Hornburger P."/>
            <person name="Mueller R.-W."/>
            <person name="Bruemmer F."/>
            <person name="Labrenz M."/>
            <person name="Spormann A.M."/>
            <person name="Op den Camp H."/>
            <person name="Overmann J."/>
            <person name="Amann R."/>
            <person name="Jetten M.S.M."/>
            <person name="Mascher T."/>
            <person name="Medema M.H."/>
            <person name="Devos D.P."/>
            <person name="Kaster A.-K."/>
            <person name="Ovreas L."/>
            <person name="Rohde M."/>
            <person name="Galperin M.Y."/>
            <person name="Jogler C."/>
        </authorList>
    </citation>
    <scope>NUCLEOTIDE SEQUENCE [LARGE SCALE GENOMIC DNA]</scope>
    <source>
        <strain evidence="2 3">Pan216</strain>
    </source>
</reference>
<dbReference type="AlphaFoldDB" id="A0A518AXV6"/>
<organism evidence="2 3">
    <name type="scientific">Kolteria novifilia</name>
    <dbReference type="NCBI Taxonomy" id="2527975"/>
    <lineage>
        <taxon>Bacteria</taxon>
        <taxon>Pseudomonadati</taxon>
        <taxon>Planctomycetota</taxon>
        <taxon>Planctomycetia</taxon>
        <taxon>Kolteriales</taxon>
        <taxon>Kolteriaceae</taxon>
        <taxon>Kolteria</taxon>
    </lineage>
</organism>
<feature type="transmembrane region" description="Helical" evidence="1">
    <location>
        <begin position="62"/>
        <end position="84"/>
    </location>
</feature>
<dbReference type="Gene3D" id="1.20.1280.290">
    <property type="match status" value="1"/>
</dbReference>
<evidence type="ECO:0000313" key="2">
    <source>
        <dbReference type="EMBL" id="QDU59551.1"/>
    </source>
</evidence>
<dbReference type="EMBL" id="CP036279">
    <property type="protein sequence ID" value="QDU59551.1"/>
    <property type="molecule type" value="Genomic_DNA"/>
</dbReference>
<keyword evidence="1" id="KW-1133">Transmembrane helix</keyword>
<keyword evidence="3" id="KW-1185">Reference proteome</keyword>
<gene>
    <name evidence="2" type="ORF">Pan216_03800</name>
</gene>
<dbReference type="RefSeq" id="WP_145254002.1">
    <property type="nucleotide sequence ID" value="NZ_CP036279.1"/>
</dbReference>
<proteinExistence type="predicted"/>
<keyword evidence="1" id="KW-0472">Membrane</keyword>
<accession>A0A518AXV6</accession>